<evidence type="ECO:0000313" key="1">
    <source>
        <dbReference type="EMBL" id="KAK1320568.1"/>
    </source>
</evidence>
<accession>A0AAV9F6L3</accession>
<dbReference type="AlphaFoldDB" id="A0AAV9F6L3"/>
<dbReference type="Proteomes" id="UP001180020">
    <property type="component" value="Unassembled WGS sequence"/>
</dbReference>
<name>A0AAV9F6L3_ACOCL</name>
<dbReference type="EMBL" id="JAUJYO010000003">
    <property type="protein sequence ID" value="KAK1320568.1"/>
    <property type="molecule type" value="Genomic_DNA"/>
</dbReference>
<proteinExistence type="predicted"/>
<comment type="caution">
    <text evidence="1">The sequence shown here is derived from an EMBL/GenBank/DDBJ whole genome shotgun (WGS) entry which is preliminary data.</text>
</comment>
<keyword evidence="2" id="KW-1185">Reference proteome</keyword>
<sequence length="59" mass="7004">MTELDTFEEMEDQEPMCFNDVSLEENPIMLEEKTVMNLTRACLGKVHKHDRPCREKECE</sequence>
<protein>
    <submittedName>
        <fullName evidence="1">Uncharacterized protein</fullName>
    </submittedName>
</protein>
<evidence type="ECO:0000313" key="2">
    <source>
        <dbReference type="Proteomes" id="UP001180020"/>
    </source>
</evidence>
<reference evidence="1" key="2">
    <citation type="submission" date="2023-06" db="EMBL/GenBank/DDBJ databases">
        <authorList>
            <person name="Ma L."/>
            <person name="Liu K.-W."/>
            <person name="Li Z."/>
            <person name="Hsiao Y.-Y."/>
            <person name="Qi Y."/>
            <person name="Fu T."/>
            <person name="Tang G."/>
            <person name="Zhang D."/>
            <person name="Sun W.-H."/>
            <person name="Liu D.-K."/>
            <person name="Li Y."/>
            <person name="Chen G.-Z."/>
            <person name="Liu X.-D."/>
            <person name="Liao X.-Y."/>
            <person name="Jiang Y.-T."/>
            <person name="Yu X."/>
            <person name="Hao Y."/>
            <person name="Huang J."/>
            <person name="Zhao X.-W."/>
            <person name="Ke S."/>
            <person name="Chen Y.-Y."/>
            <person name="Wu W.-L."/>
            <person name="Hsu J.-L."/>
            <person name="Lin Y.-F."/>
            <person name="Huang M.-D."/>
            <person name="Li C.-Y."/>
            <person name="Huang L."/>
            <person name="Wang Z.-W."/>
            <person name="Zhao X."/>
            <person name="Zhong W.-Y."/>
            <person name="Peng D.-H."/>
            <person name="Ahmad S."/>
            <person name="Lan S."/>
            <person name="Zhang J.-S."/>
            <person name="Tsai W.-C."/>
            <person name="Van De Peer Y."/>
            <person name="Liu Z.-J."/>
        </authorList>
    </citation>
    <scope>NUCLEOTIDE SEQUENCE</scope>
    <source>
        <strain evidence="1">CP</strain>
        <tissue evidence="1">Leaves</tissue>
    </source>
</reference>
<gene>
    <name evidence="1" type="ORF">QJS10_CPA03g01389</name>
</gene>
<organism evidence="1 2">
    <name type="scientific">Acorus calamus</name>
    <name type="common">Sweet flag</name>
    <dbReference type="NCBI Taxonomy" id="4465"/>
    <lineage>
        <taxon>Eukaryota</taxon>
        <taxon>Viridiplantae</taxon>
        <taxon>Streptophyta</taxon>
        <taxon>Embryophyta</taxon>
        <taxon>Tracheophyta</taxon>
        <taxon>Spermatophyta</taxon>
        <taxon>Magnoliopsida</taxon>
        <taxon>Liliopsida</taxon>
        <taxon>Acoraceae</taxon>
        <taxon>Acorus</taxon>
    </lineage>
</organism>
<reference evidence="1" key="1">
    <citation type="journal article" date="2023" name="Nat. Commun.">
        <title>Diploid and tetraploid genomes of Acorus and the evolution of monocots.</title>
        <authorList>
            <person name="Ma L."/>
            <person name="Liu K.W."/>
            <person name="Li Z."/>
            <person name="Hsiao Y.Y."/>
            <person name="Qi Y."/>
            <person name="Fu T."/>
            <person name="Tang G.D."/>
            <person name="Zhang D."/>
            <person name="Sun W.H."/>
            <person name="Liu D.K."/>
            <person name="Li Y."/>
            <person name="Chen G.Z."/>
            <person name="Liu X.D."/>
            <person name="Liao X.Y."/>
            <person name="Jiang Y.T."/>
            <person name="Yu X."/>
            <person name="Hao Y."/>
            <person name="Huang J."/>
            <person name="Zhao X.W."/>
            <person name="Ke S."/>
            <person name="Chen Y.Y."/>
            <person name="Wu W.L."/>
            <person name="Hsu J.L."/>
            <person name="Lin Y.F."/>
            <person name="Huang M.D."/>
            <person name="Li C.Y."/>
            <person name="Huang L."/>
            <person name="Wang Z.W."/>
            <person name="Zhao X."/>
            <person name="Zhong W.Y."/>
            <person name="Peng D.H."/>
            <person name="Ahmad S."/>
            <person name="Lan S."/>
            <person name="Zhang J.S."/>
            <person name="Tsai W.C."/>
            <person name="Van de Peer Y."/>
            <person name="Liu Z.J."/>
        </authorList>
    </citation>
    <scope>NUCLEOTIDE SEQUENCE</scope>
    <source>
        <strain evidence="1">CP</strain>
    </source>
</reference>